<proteinExistence type="inferred from homology"/>
<keyword evidence="1" id="KW-0233">DNA recombination</keyword>
<dbReference type="SUPFAM" id="SSF52540">
    <property type="entry name" value="P-loop containing nucleoside triphosphate hydrolases"/>
    <property type="match status" value="2"/>
</dbReference>
<dbReference type="EC" id="5.6.2.3" evidence="1"/>
<accession>A0ABQ7VM80</accession>
<keyword evidence="1" id="KW-0378">Hydrolase</keyword>
<reference evidence="3 4" key="1">
    <citation type="journal article" date="2021" name="bioRxiv">
        <title>Chromosome-scale and haplotype-resolved genome assembly of a tetraploid potato cultivar.</title>
        <authorList>
            <person name="Sun H."/>
            <person name="Jiao W.-B."/>
            <person name="Krause K."/>
            <person name="Campoy J.A."/>
            <person name="Goel M."/>
            <person name="Folz-Donahue K."/>
            <person name="Kukat C."/>
            <person name="Huettel B."/>
            <person name="Schneeberger K."/>
        </authorList>
    </citation>
    <scope>NUCLEOTIDE SEQUENCE [LARGE SCALE GENOMIC DNA]</scope>
    <source>
        <strain evidence="3">SolTubOtavaFocal</strain>
        <tissue evidence="3">Leaves</tissue>
    </source>
</reference>
<dbReference type="InterPro" id="IPR010285">
    <property type="entry name" value="DNA_helicase_pif1-like_DEAD"/>
</dbReference>
<organism evidence="3 4">
    <name type="scientific">Solanum tuberosum</name>
    <name type="common">Potato</name>
    <dbReference type="NCBI Taxonomy" id="4113"/>
    <lineage>
        <taxon>Eukaryota</taxon>
        <taxon>Viridiplantae</taxon>
        <taxon>Streptophyta</taxon>
        <taxon>Embryophyta</taxon>
        <taxon>Tracheophyta</taxon>
        <taxon>Spermatophyta</taxon>
        <taxon>Magnoliopsida</taxon>
        <taxon>eudicotyledons</taxon>
        <taxon>Gunneridae</taxon>
        <taxon>Pentapetalae</taxon>
        <taxon>asterids</taxon>
        <taxon>lamiids</taxon>
        <taxon>Solanales</taxon>
        <taxon>Solanaceae</taxon>
        <taxon>Solanoideae</taxon>
        <taxon>Solaneae</taxon>
        <taxon>Solanum</taxon>
    </lineage>
</organism>
<evidence type="ECO:0000313" key="4">
    <source>
        <dbReference type="Proteomes" id="UP000826656"/>
    </source>
</evidence>
<comment type="similarity">
    <text evidence="1">Belongs to the helicase family.</text>
</comment>
<keyword evidence="1" id="KW-0347">Helicase</keyword>
<protein>
    <recommendedName>
        <fullName evidence="1">ATP-dependent DNA helicase</fullName>
        <ecNumber evidence="1">5.6.2.3</ecNumber>
    </recommendedName>
</protein>
<gene>
    <name evidence="3" type="ORF">KY290_013589</name>
</gene>
<evidence type="ECO:0000256" key="1">
    <source>
        <dbReference type="RuleBase" id="RU363044"/>
    </source>
</evidence>
<dbReference type="Proteomes" id="UP000826656">
    <property type="component" value="Unassembled WGS sequence"/>
</dbReference>
<dbReference type="EMBL" id="JAIVGD010000011">
    <property type="protein sequence ID" value="KAH0769608.1"/>
    <property type="molecule type" value="Genomic_DNA"/>
</dbReference>
<sequence>MLTEYFKMCSIDIEARKYLYREFPEYYVWNCQSKIWTKRKSRTFIGRINIEQAQAYNTILERVNSETPGLFFVDGPGGTGKTFLYRALLGKVRSEGMIALASATSGVAATILPGGRTTHSRFSIPLQADETTMTNMSKQGGGAKLIRQAKLIIWDEAPMAKRHTIETVDRSFRNIMDSDIPFGGKVMVFGGDFRQVLPVVPKSTRVETINASLVRSYLWPLMEKIQLSTNMRARVDTTFSNFLLRVGNGEETTIKDNLIALPEKMIVQQTQHGNPEETLIREIFPALQQNYRSADYITERAILASRNEFVDNLNEMLIGKFPGETKTYINFDIAEDDTNNYYQEEYLNTVTPNGLPHHRYIIKSV</sequence>
<keyword evidence="4" id="KW-1185">Reference proteome</keyword>
<keyword evidence="1" id="KW-0547">Nucleotide-binding</keyword>
<keyword evidence="1" id="KW-0234">DNA repair</keyword>
<keyword evidence="1" id="KW-0227">DNA damage</keyword>
<dbReference type="PANTHER" id="PTHR10492:SF94">
    <property type="entry name" value="ATP-DEPENDENT DNA HELICASE"/>
    <property type="match status" value="1"/>
</dbReference>
<name>A0ABQ7VM80_SOLTU</name>
<dbReference type="InterPro" id="IPR027417">
    <property type="entry name" value="P-loop_NTPase"/>
</dbReference>
<feature type="domain" description="DNA helicase Pif1-like DEAD-box helicase" evidence="2">
    <location>
        <begin position="48"/>
        <end position="253"/>
    </location>
</feature>
<comment type="catalytic activity">
    <reaction evidence="1">
        <text>ATP + H2O = ADP + phosphate + H(+)</text>
        <dbReference type="Rhea" id="RHEA:13065"/>
        <dbReference type="ChEBI" id="CHEBI:15377"/>
        <dbReference type="ChEBI" id="CHEBI:15378"/>
        <dbReference type="ChEBI" id="CHEBI:30616"/>
        <dbReference type="ChEBI" id="CHEBI:43474"/>
        <dbReference type="ChEBI" id="CHEBI:456216"/>
        <dbReference type="EC" id="5.6.2.3"/>
    </reaction>
</comment>
<keyword evidence="1" id="KW-0067">ATP-binding</keyword>
<dbReference type="Pfam" id="PF05970">
    <property type="entry name" value="PIF1"/>
    <property type="match status" value="1"/>
</dbReference>
<dbReference type="Gene3D" id="3.40.50.300">
    <property type="entry name" value="P-loop containing nucleotide triphosphate hydrolases"/>
    <property type="match status" value="1"/>
</dbReference>
<comment type="caution">
    <text evidence="3">The sequence shown here is derived from an EMBL/GenBank/DDBJ whole genome shotgun (WGS) entry which is preliminary data.</text>
</comment>
<dbReference type="PANTHER" id="PTHR10492">
    <property type="match status" value="1"/>
</dbReference>
<comment type="cofactor">
    <cofactor evidence="1">
        <name>Mg(2+)</name>
        <dbReference type="ChEBI" id="CHEBI:18420"/>
    </cofactor>
</comment>
<evidence type="ECO:0000259" key="2">
    <source>
        <dbReference type="Pfam" id="PF05970"/>
    </source>
</evidence>
<evidence type="ECO:0000313" key="3">
    <source>
        <dbReference type="EMBL" id="KAH0769608.1"/>
    </source>
</evidence>